<dbReference type="EMBL" id="KQ419690">
    <property type="protein sequence ID" value="KOF82602.1"/>
    <property type="molecule type" value="Genomic_DNA"/>
</dbReference>
<feature type="non-terminal residue" evidence="1">
    <location>
        <position position="1"/>
    </location>
</feature>
<protein>
    <submittedName>
        <fullName evidence="1">Uncharacterized protein</fullName>
    </submittedName>
</protein>
<gene>
    <name evidence="1" type="ORF">OCBIM_22025061mg</name>
</gene>
<proteinExistence type="predicted"/>
<reference evidence="1" key="1">
    <citation type="submission" date="2015-07" db="EMBL/GenBank/DDBJ databases">
        <title>MeaNS - Measles Nucleotide Surveillance Program.</title>
        <authorList>
            <person name="Tran T."/>
            <person name="Druce J."/>
        </authorList>
    </citation>
    <scope>NUCLEOTIDE SEQUENCE</scope>
    <source>
        <strain evidence="1">UCB-OBI-ISO-001</strain>
        <tissue evidence="1">Gonad</tissue>
    </source>
</reference>
<name>A0A0L8H073_OCTBM</name>
<evidence type="ECO:0000313" key="1">
    <source>
        <dbReference type="EMBL" id="KOF82602.1"/>
    </source>
</evidence>
<accession>A0A0L8H073</accession>
<sequence length="144" mass="16246">VKVKESGTNEVVSYNFKFSTLWRIVRQLSLSNNMRAHLYNDPLTEEFFQQLLIGNGALPLNNTLQQYVLQCGHMVSTLAELKEKRAILAPQNESVDKVNHELLHILPGDASMFVSIDTTIEKHATVYCPVEFLNSLQPTGLPPH</sequence>
<dbReference type="AlphaFoldDB" id="A0A0L8H073"/>
<dbReference type="STRING" id="37653.A0A0L8H073"/>
<dbReference type="OrthoDB" id="6116168at2759"/>
<dbReference type="PANTHER" id="PTHR10492">
    <property type="match status" value="1"/>
</dbReference>
<organism evidence="1">
    <name type="scientific">Octopus bimaculoides</name>
    <name type="common">California two-spotted octopus</name>
    <dbReference type="NCBI Taxonomy" id="37653"/>
    <lineage>
        <taxon>Eukaryota</taxon>
        <taxon>Metazoa</taxon>
        <taxon>Spiralia</taxon>
        <taxon>Lophotrochozoa</taxon>
        <taxon>Mollusca</taxon>
        <taxon>Cephalopoda</taxon>
        <taxon>Coleoidea</taxon>
        <taxon>Octopodiformes</taxon>
        <taxon>Octopoda</taxon>
        <taxon>Incirrata</taxon>
        <taxon>Octopodidae</taxon>
        <taxon>Octopus</taxon>
    </lineage>
</organism>